<dbReference type="GO" id="GO:0030245">
    <property type="term" value="P:cellulose catabolic process"/>
    <property type="evidence" value="ECO:0007669"/>
    <property type="project" value="InterPro"/>
</dbReference>
<dbReference type="Pfam" id="PF21253">
    <property type="entry name" value="Mann_GBD_bact"/>
    <property type="match status" value="1"/>
</dbReference>
<evidence type="ECO:0000256" key="2">
    <source>
        <dbReference type="ARBA" id="ARBA00022801"/>
    </source>
</evidence>
<protein>
    <submittedName>
        <fullName evidence="9">Mannan endo-1,4-beta-mannosidase</fullName>
        <ecNumber evidence="9">3.2.1.78</ecNumber>
    </submittedName>
</protein>
<dbReference type="InterPro" id="IPR049475">
    <property type="entry name" value="Mann_GBD_bact"/>
</dbReference>
<dbReference type="Gene3D" id="3.20.20.80">
    <property type="entry name" value="Glycosidases"/>
    <property type="match status" value="1"/>
</dbReference>
<gene>
    <name evidence="9" type="ORF">FHS18_004570</name>
</gene>
<dbReference type="PANTHER" id="PTHR40079:SF4">
    <property type="entry name" value="GH26 DOMAIN-CONTAINING PROTEIN-RELATED"/>
    <property type="match status" value="1"/>
</dbReference>
<feature type="domain" description="SLH" evidence="7">
    <location>
        <begin position="38"/>
        <end position="101"/>
    </location>
</feature>
<feature type="chain" id="PRO_5031071449" evidence="6">
    <location>
        <begin position="31"/>
        <end position="1441"/>
    </location>
</feature>
<name>A0A7W5FPX8_9BACL</name>
<reference evidence="9 10" key="1">
    <citation type="submission" date="2020-08" db="EMBL/GenBank/DDBJ databases">
        <title>Genomic Encyclopedia of Type Strains, Phase III (KMG-III): the genomes of soil and plant-associated and newly described type strains.</title>
        <authorList>
            <person name="Whitman W."/>
        </authorList>
    </citation>
    <scope>NUCLEOTIDE SEQUENCE [LARGE SCALE GENOMIC DNA]</scope>
    <source>
        <strain evidence="9 10">CECT 5862</strain>
    </source>
</reference>
<dbReference type="InterPro" id="IPR001119">
    <property type="entry name" value="SLH_dom"/>
</dbReference>
<feature type="active site" description="Proton donor" evidence="4">
    <location>
        <position position="592"/>
    </location>
</feature>
<dbReference type="PRINTS" id="PR00739">
    <property type="entry name" value="GLHYDRLASE26"/>
</dbReference>
<evidence type="ECO:0000256" key="1">
    <source>
        <dbReference type="ARBA" id="ARBA00007754"/>
    </source>
</evidence>
<feature type="domain" description="SLH" evidence="7">
    <location>
        <begin position="158"/>
        <end position="221"/>
    </location>
</feature>
<dbReference type="Pfam" id="PF02156">
    <property type="entry name" value="Glyco_hydro_26"/>
    <property type="match status" value="1"/>
</dbReference>
<dbReference type="SUPFAM" id="SSF51445">
    <property type="entry name" value="(Trans)glycosidases"/>
    <property type="match status" value="1"/>
</dbReference>
<dbReference type="Gene3D" id="2.60.120.260">
    <property type="entry name" value="Galactose-binding domain-like"/>
    <property type="match status" value="3"/>
</dbReference>
<dbReference type="PANTHER" id="PTHR40079">
    <property type="entry name" value="MANNAN ENDO-1,4-BETA-MANNOSIDASE E-RELATED"/>
    <property type="match status" value="1"/>
</dbReference>
<dbReference type="InterPro" id="IPR005087">
    <property type="entry name" value="CBM11"/>
</dbReference>
<dbReference type="EC" id="3.2.1.78" evidence="9"/>
<sequence>MRNKRKHSKALMAAVLTAALAWPGYTPASAATTGTAADSAGIRTERSGHWAQASIDRWTGYGVVKGYGDGLFHPDDNITRAEIATIINRLFGYYAKSELSFADVAAGAWYEEELSKAREAGYYTGFPGNLAKAATTITRQDALTLIAKAFSLQKESATTNLGYTDEESISAYAREAVAALNGIVSGYPDGTFRPDQYMTRAELVQVMDRLVAEFYYEPGAEQGGTIEGHVLMNHRDVALKAAAISGNLYLAPGIADGDIQLEGISVQGTTFVSGGGAHSIHIQNARLGDLLVKRAEGKVRLVLSGTTAGDKLVVNTAADIEIEKGSSIAGIIVADGAAGTSLTIAGTVGKITVEAEGVTINGEPITELGGYYVKDGKLQRGTIDNSETESGTGTGADNGAVIGGGSGNPGTSVKQVDLVDAQATAETKSLFDFLQATRGKAVLFGHQHDTTVSIAGKDSEGKTVSDVWNAVGDYPAVFGWDTLSLDGHESPPGVAGDYEASRVGLSNAMKQAHAMGGIVTLSTHPYNFVTGGSFNDTSNTSGATQSVVTRILPGGDKNEAFRAYLDRIANLANQLKDDQGKLIPVLFRPFHEQNGGWFWWGASTTTKSEYVELYRYTVEYLRDVKNVRNFLYVFSPNGPFNGNESEYFTTYPGDEYVDVLGMDQYDNKDNAGSEAFLGGLVKDLKMIALAADRKGKVATLSEYGYSPSGMKTTGNNDTQWFTAIADAIQQDPDARRIAYMLTWANFGEGNNLYVPYKDVAGKGSHELLPDFIDYYDDPYTSFAKELKGGNVYGRKVKTVSEEPFLHIVTPTNIGTVSEAPSMIRAKVLGVHPNQVTYSIGQNGAEVAMTLDADGYYAAPWTPSAALNGKSATITVRAYETDGSVLEQTVQAFVKVREIAVKQLTFDTADSLPAIQNNGTYPDSIQMALAHADAEGNGKLELRLASGLTEADTWQELKLQLTDNGLSGVDLADIKRAKFTALIPVSVGAAASIQAVAMYPEDWSVKYGQDTTRKTLADLPQVIVEGTAYYRYDAVIELSDAAAASRAAGLAVSLVGSGLAASGPISILIDDLGLYNTYNTPILDTGLVDDFESYGGSDDALAAKYPKAGGDDVSVSLSAEQQASGEYGMKLQYSIGTAGYTGVGKSMGTANWSDSNALQLWVRTDAGSAYAKEGQPLKLVIQAMINGTAYEAYPTLEASKSYQLTIPFADFVVAPWSSGGPITKEGLKKVTNVNLYINAMDNGSHAGVLYFDDIRALYDPNTPDLDGPGSESPSTPAGVLYQFKSAADITGWQLEGNTAQASHIAYDEGEQSLSVGFPLVNTGQNPATQAWNEEFELTTNPTGLNLMGLGSVTARVKLSEGSAKARLYLKSGTGWTWVDSGTPAKVDASGYTTLSIVLADAAKVSGVDLRDIKAIGFKIEEIANDGGAAQLHVKEVALTASN</sequence>
<keyword evidence="2 4" id="KW-0378">Hydrolase</keyword>
<dbReference type="InterPro" id="IPR013783">
    <property type="entry name" value="Ig-like_fold"/>
</dbReference>
<feature type="active site" description="Nucleophile" evidence="4">
    <location>
        <position position="702"/>
    </location>
</feature>
<evidence type="ECO:0000259" key="8">
    <source>
        <dbReference type="PROSITE" id="PS51764"/>
    </source>
</evidence>
<dbReference type="Gene3D" id="2.60.40.10">
    <property type="entry name" value="Immunoglobulins"/>
    <property type="match status" value="1"/>
</dbReference>
<dbReference type="GO" id="GO:0016985">
    <property type="term" value="F:mannan endo-1,4-beta-mannosidase activity"/>
    <property type="evidence" value="ECO:0007669"/>
    <property type="project" value="UniProtKB-EC"/>
</dbReference>
<dbReference type="InterPro" id="IPR008979">
    <property type="entry name" value="Galactose-bd-like_sf"/>
</dbReference>
<dbReference type="PROSITE" id="PS51272">
    <property type="entry name" value="SLH"/>
    <property type="match status" value="2"/>
</dbReference>
<evidence type="ECO:0000256" key="4">
    <source>
        <dbReference type="PROSITE-ProRule" id="PRU01100"/>
    </source>
</evidence>
<organism evidence="9 10">
    <name type="scientific">Paenibacillus phyllosphaerae</name>
    <dbReference type="NCBI Taxonomy" id="274593"/>
    <lineage>
        <taxon>Bacteria</taxon>
        <taxon>Bacillati</taxon>
        <taxon>Bacillota</taxon>
        <taxon>Bacilli</taxon>
        <taxon>Bacillales</taxon>
        <taxon>Paenibacillaceae</taxon>
        <taxon>Paenibacillus</taxon>
    </lineage>
</organism>
<accession>A0A7W5FPX8</accession>
<dbReference type="SUPFAM" id="SSF49785">
    <property type="entry name" value="Galactose-binding domain-like"/>
    <property type="match status" value="3"/>
</dbReference>
<proteinExistence type="inferred from homology"/>
<evidence type="ECO:0000259" key="7">
    <source>
        <dbReference type="PROSITE" id="PS51272"/>
    </source>
</evidence>
<comment type="similarity">
    <text evidence="1 4">Belongs to the glycosyl hydrolase 26 family.</text>
</comment>
<feature type="region of interest" description="Disordered" evidence="5">
    <location>
        <begin position="382"/>
        <end position="407"/>
    </location>
</feature>
<dbReference type="GO" id="GO:0008810">
    <property type="term" value="F:cellulase activity"/>
    <property type="evidence" value="ECO:0007669"/>
    <property type="project" value="InterPro"/>
</dbReference>
<dbReference type="RefSeq" id="WP_183602586.1">
    <property type="nucleotide sequence ID" value="NZ_JACHXK010000012.1"/>
</dbReference>
<dbReference type="EMBL" id="JACHXK010000012">
    <property type="protein sequence ID" value="MBB3112469.1"/>
    <property type="molecule type" value="Genomic_DNA"/>
</dbReference>
<evidence type="ECO:0000256" key="6">
    <source>
        <dbReference type="SAM" id="SignalP"/>
    </source>
</evidence>
<dbReference type="Pfam" id="PF00395">
    <property type="entry name" value="SLH"/>
    <property type="match status" value="2"/>
</dbReference>
<comment type="caution">
    <text evidence="9">The sequence shown here is derived from an EMBL/GenBank/DDBJ whole genome shotgun (WGS) entry which is preliminary data.</text>
</comment>
<dbReference type="SUPFAM" id="SSF81296">
    <property type="entry name" value="E set domains"/>
    <property type="match status" value="1"/>
</dbReference>
<dbReference type="GO" id="GO:0006080">
    <property type="term" value="P:substituted mannan metabolic process"/>
    <property type="evidence" value="ECO:0007669"/>
    <property type="project" value="InterPro"/>
</dbReference>
<dbReference type="InterPro" id="IPR022790">
    <property type="entry name" value="GH26_dom"/>
</dbReference>
<keyword evidence="6" id="KW-0732">Signal</keyword>
<keyword evidence="10" id="KW-1185">Reference proteome</keyword>
<feature type="signal peptide" evidence="6">
    <location>
        <begin position="1"/>
        <end position="30"/>
    </location>
</feature>
<evidence type="ECO:0000256" key="3">
    <source>
        <dbReference type="ARBA" id="ARBA00023295"/>
    </source>
</evidence>
<evidence type="ECO:0000313" key="9">
    <source>
        <dbReference type="EMBL" id="MBB3112469.1"/>
    </source>
</evidence>
<dbReference type="Proteomes" id="UP000570361">
    <property type="component" value="Unassembled WGS sequence"/>
</dbReference>
<dbReference type="PROSITE" id="PS51764">
    <property type="entry name" value="GH26"/>
    <property type="match status" value="1"/>
</dbReference>
<feature type="domain" description="GH26" evidence="8">
    <location>
        <begin position="425"/>
        <end position="784"/>
    </location>
</feature>
<feature type="compositionally biased region" description="Gly residues" evidence="5">
    <location>
        <begin position="392"/>
        <end position="407"/>
    </location>
</feature>
<dbReference type="InterPro" id="IPR017853">
    <property type="entry name" value="GH"/>
</dbReference>
<evidence type="ECO:0000313" key="10">
    <source>
        <dbReference type="Proteomes" id="UP000570361"/>
    </source>
</evidence>
<dbReference type="InterPro" id="IPR000805">
    <property type="entry name" value="Glyco_hydro_26"/>
</dbReference>
<feature type="compositionally biased region" description="Polar residues" evidence="5">
    <location>
        <begin position="382"/>
        <end position="391"/>
    </location>
</feature>
<evidence type="ECO:0000256" key="5">
    <source>
        <dbReference type="SAM" id="MobiDB-lite"/>
    </source>
</evidence>
<dbReference type="Pfam" id="PF03425">
    <property type="entry name" value="CBM_11"/>
    <property type="match status" value="1"/>
</dbReference>
<keyword evidence="3 4" id="KW-0326">Glycosidase</keyword>
<dbReference type="InterPro" id="IPR014756">
    <property type="entry name" value="Ig_E-set"/>
</dbReference>